<keyword evidence="3" id="KW-1185">Reference proteome</keyword>
<comment type="caution">
    <text evidence="2">The sequence shown here is derived from an EMBL/GenBank/DDBJ whole genome shotgun (WGS) entry which is preliminary data.</text>
</comment>
<evidence type="ECO:0008006" key="4">
    <source>
        <dbReference type="Google" id="ProtNLM"/>
    </source>
</evidence>
<proteinExistence type="predicted"/>
<evidence type="ECO:0000313" key="2">
    <source>
        <dbReference type="EMBL" id="MEU1952432.1"/>
    </source>
</evidence>
<dbReference type="GeneID" id="96242553"/>
<gene>
    <name evidence="2" type="ORF">ABZ510_11265</name>
</gene>
<evidence type="ECO:0000256" key="1">
    <source>
        <dbReference type="ARBA" id="ARBA00023239"/>
    </source>
</evidence>
<dbReference type="SUPFAM" id="SSF51569">
    <property type="entry name" value="Aldolase"/>
    <property type="match status" value="1"/>
</dbReference>
<dbReference type="SMART" id="SM01130">
    <property type="entry name" value="DHDPS"/>
    <property type="match status" value="1"/>
</dbReference>
<dbReference type="InterPro" id="IPR013785">
    <property type="entry name" value="Aldolase_TIM"/>
</dbReference>
<dbReference type="Gene3D" id="3.20.20.70">
    <property type="entry name" value="Aldolase class I"/>
    <property type="match status" value="1"/>
</dbReference>
<accession>A0ABV2WNH1</accession>
<organism evidence="2 3">
    <name type="scientific">Nocardia rhamnosiphila</name>
    <dbReference type="NCBI Taxonomy" id="426716"/>
    <lineage>
        <taxon>Bacteria</taxon>
        <taxon>Bacillati</taxon>
        <taxon>Actinomycetota</taxon>
        <taxon>Actinomycetes</taxon>
        <taxon>Mycobacteriales</taxon>
        <taxon>Nocardiaceae</taxon>
        <taxon>Nocardia</taxon>
    </lineage>
</organism>
<dbReference type="RefSeq" id="WP_030519651.1">
    <property type="nucleotide sequence ID" value="NZ_JBEYBD010000004.1"/>
</dbReference>
<dbReference type="InterPro" id="IPR002220">
    <property type="entry name" value="DapA-like"/>
</dbReference>
<sequence length="355" mass="38253">MRGQLSAAEHALLHRGTVIPAHPLALDSTRRLDERRQRALTRYYVDAGAGGLAVAVHTTQFEIRRPEIGLLRPVLELAAAELDTRVGDRPFLRIAGVAGPTGQAVAEAELARELGYGAVLVSPGGLTDRDLDYLLDRSAAVGEVLPVIGFYLQEAVGGRYLPREYWRRLADQESTIAVKAAPFDRYRTLDLVQGIVDSARGDQVALYTGNDDNIVADLLTPYDLPGPGGPVSRRFVGGLLGHWAVWTRAAVQLHELVAQAWAGDESARTRALSLAAAVTDANAAVFDVRNNFAGVIAGVHEVLRRQGLLAGTWCLDPDEGLSDGQAAELTRISDAYEWLRAEDGFIAAGSEGWMS</sequence>
<dbReference type="PANTHER" id="PTHR12128">
    <property type="entry name" value="DIHYDRODIPICOLINATE SYNTHASE"/>
    <property type="match status" value="1"/>
</dbReference>
<dbReference type="PANTHER" id="PTHR12128:SF51">
    <property type="entry name" value="BLL4205 PROTEIN"/>
    <property type="match status" value="1"/>
</dbReference>
<protein>
    <recommendedName>
        <fullName evidence="4">Dihydrodipicolinate synthase family protein</fullName>
    </recommendedName>
</protein>
<reference evidence="2 3" key="1">
    <citation type="submission" date="2024-06" db="EMBL/GenBank/DDBJ databases">
        <title>The Natural Products Discovery Center: Release of the First 8490 Sequenced Strains for Exploring Actinobacteria Biosynthetic Diversity.</title>
        <authorList>
            <person name="Kalkreuter E."/>
            <person name="Kautsar S.A."/>
            <person name="Yang D."/>
            <person name="Bader C.D."/>
            <person name="Teijaro C.N."/>
            <person name="Fluegel L."/>
            <person name="Davis C.M."/>
            <person name="Simpson J.R."/>
            <person name="Lauterbach L."/>
            <person name="Steele A.D."/>
            <person name="Gui C."/>
            <person name="Meng S."/>
            <person name="Li G."/>
            <person name="Viehrig K."/>
            <person name="Ye F."/>
            <person name="Su P."/>
            <person name="Kiefer A.F."/>
            <person name="Nichols A."/>
            <person name="Cepeda A.J."/>
            <person name="Yan W."/>
            <person name="Fan B."/>
            <person name="Jiang Y."/>
            <person name="Adhikari A."/>
            <person name="Zheng C.-J."/>
            <person name="Schuster L."/>
            <person name="Cowan T.M."/>
            <person name="Smanski M.J."/>
            <person name="Chevrette M.G."/>
            <person name="De Carvalho L.P.S."/>
            <person name="Shen B."/>
        </authorList>
    </citation>
    <scope>NUCLEOTIDE SEQUENCE [LARGE SCALE GENOMIC DNA]</scope>
    <source>
        <strain evidence="2 3">NPDC019708</strain>
    </source>
</reference>
<name>A0ABV2WNH1_9NOCA</name>
<dbReference type="EMBL" id="JBEYBF010000006">
    <property type="protein sequence ID" value="MEU1952432.1"/>
    <property type="molecule type" value="Genomic_DNA"/>
</dbReference>
<keyword evidence="1" id="KW-0456">Lyase</keyword>
<evidence type="ECO:0000313" key="3">
    <source>
        <dbReference type="Proteomes" id="UP001550628"/>
    </source>
</evidence>
<dbReference type="Proteomes" id="UP001550628">
    <property type="component" value="Unassembled WGS sequence"/>
</dbReference>